<proteinExistence type="predicted"/>
<keyword evidence="2" id="KW-1185">Reference proteome</keyword>
<dbReference type="STRING" id="1754190.A0A1Y2FMS9"/>
<evidence type="ECO:0000313" key="2">
    <source>
        <dbReference type="Proteomes" id="UP000193920"/>
    </source>
</evidence>
<protein>
    <recommendedName>
        <fullName evidence="3">Phosphoglycerate mutase-like protein</fullName>
    </recommendedName>
</protein>
<sequence>MKFLSVATLLGFGFLSVVNARKLLIIRHGEKISDDYLGLNDEGEARAHCLLQVFNNGTIFGEPDSIYSNKRGTRSHRPYDTVKPLADSIGIPVQEFHKYKPEVFVKNTLNKDPSEIILISSAKEWIPSLLEAIGYEVDPEIEEFDNVWVVDNDDKKGNGYLHIEKQNIEECIKENIDKVVVNNIKIKN</sequence>
<dbReference type="AlphaFoldDB" id="A0A1Y2FMS9"/>
<reference evidence="1 2" key="1">
    <citation type="submission" date="2016-08" db="EMBL/GenBank/DDBJ databases">
        <title>A Parts List for Fungal Cellulosomes Revealed by Comparative Genomics.</title>
        <authorList>
            <consortium name="DOE Joint Genome Institute"/>
            <person name="Haitjema C.H."/>
            <person name="Gilmore S.P."/>
            <person name="Henske J.K."/>
            <person name="Solomon K.V."/>
            <person name="De Groot R."/>
            <person name="Kuo A."/>
            <person name="Mondo S.J."/>
            <person name="Salamov A.A."/>
            <person name="Labutti K."/>
            <person name="Zhao Z."/>
            <person name="Chiniquy J."/>
            <person name="Barry K."/>
            <person name="Brewer H.M."/>
            <person name="Purvine S.O."/>
            <person name="Wright A.T."/>
            <person name="Boxma B."/>
            <person name="Van Alen T."/>
            <person name="Hackstein J.H."/>
            <person name="Baker S.E."/>
            <person name="Grigoriev I.V."/>
            <person name="O'Malley M.A."/>
        </authorList>
    </citation>
    <scope>NUCLEOTIDE SEQUENCE [LARGE SCALE GENOMIC DNA]</scope>
    <source>
        <strain evidence="1 2">G1</strain>
    </source>
</reference>
<evidence type="ECO:0000313" key="1">
    <source>
        <dbReference type="EMBL" id="ORY84045.1"/>
    </source>
</evidence>
<dbReference type="Proteomes" id="UP000193920">
    <property type="component" value="Unassembled WGS sequence"/>
</dbReference>
<organism evidence="1 2">
    <name type="scientific">Neocallimastix californiae</name>
    <dbReference type="NCBI Taxonomy" id="1754190"/>
    <lineage>
        <taxon>Eukaryota</taxon>
        <taxon>Fungi</taxon>
        <taxon>Fungi incertae sedis</taxon>
        <taxon>Chytridiomycota</taxon>
        <taxon>Chytridiomycota incertae sedis</taxon>
        <taxon>Neocallimastigomycetes</taxon>
        <taxon>Neocallimastigales</taxon>
        <taxon>Neocallimastigaceae</taxon>
        <taxon>Neocallimastix</taxon>
    </lineage>
</organism>
<dbReference type="OrthoDB" id="425925at2759"/>
<comment type="caution">
    <text evidence="1">The sequence shown here is derived from an EMBL/GenBank/DDBJ whole genome shotgun (WGS) entry which is preliminary data.</text>
</comment>
<gene>
    <name evidence="1" type="ORF">LY90DRAFT_697274</name>
</gene>
<accession>A0A1Y2FMS9</accession>
<dbReference type="EMBL" id="MCOG01000006">
    <property type="protein sequence ID" value="ORY84045.1"/>
    <property type="molecule type" value="Genomic_DNA"/>
</dbReference>
<name>A0A1Y2FMS9_9FUNG</name>
<evidence type="ECO:0008006" key="3">
    <source>
        <dbReference type="Google" id="ProtNLM"/>
    </source>
</evidence>